<dbReference type="EMBL" id="CAXDID020000173">
    <property type="protein sequence ID" value="CAL6048038.1"/>
    <property type="molecule type" value="Genomic_DNA"/>
</dbReference>
<evidence type="ECO:0000313" key="2">
    <source>
        <dbReference type="EMBL" id="CAI9963119.1"/>
    </source>
</evidence>
<proteinExistence type="predicted"/>
<dbReference type="Proteomes" id="UP001642409">
    <property type="component" value="Unassembled WGS sequence"/>
</dbReference>
<gene>
    <name evidence="3" type="ORF">HINF_LOCUS42499</name>
    <name evidence="4" type="ORF">HINF_LOCUS47919</name>
    <name evidence="2" type="ORF">HINF_LOCUS50764</name>
    <name evidence="1" type="ORF">HINF_LOCUS9155</name>
</gene>
<dbReference type="EMBL" id="CATOUU010000964">
    <property type="protein sequence ID" value="CAI9963119.1"/>
    <property type="molecule type" value="Genomic_DNA"/>
</dbReference>
<evidence type="ECO:0000313" key="3">
    <source>
        <dbReference type="EMBL" id="CAL6048038.1"/>
    </source>
</evidence>
<dbReference type="EMBL" id="CAXDID020000218">
    <property type="protein sequence ID" value="CAL6058029.1"/>
    <property type="molecule type" value="Genomic_DNA"/>
</dbReference>
<protein>
    <submittedName>
        <fullName evidence="3">Hypothetical_protein</fullName>
    </submittedName>
</protein>
<dbReference type="EMBL" id="CATOUU010000226">
    <property type="protein sequence ID" value="CAI9921510.1"/>
    <property type="molecule type" value="Genomic_DNA"/>
</dbReference>
<reference evidence="1" key="1">
    <citation type="submission" date="2023-06" db="EMBL/GenBank/DDBJ databases">
        <authorList>
            <person name="Kurt Z."/>
        </authorList>
    </citation>
    <scope>NUCLEOTIDE SEQUENCE</scope>
</reference>
<comment type="caution">
    <text evidence="1">The sequence shown here is derived from an EMBL/GenBank/DDBJ whole genome shotgun (WGS) entry which is preliminary data.</text>
</comment>
<dbReference type="AlphaFoldDB" id="A0AA86NLW0"/>
<organism evidence="1">
    <name type="scientific">Hexamita inflata</name>
    <dbReference type="NCBI Taxonomy" id="28002"/>
    <lineage>
        <taxon>Eukaryota</taxon>
        <taxon>Metamonada</taxon>
        <taxon>Diplomonadida</taxon>
        <taxon>Hexamitidae</taxon>
        <taxon>Hexamitinae</taxon>
        <taxon>Hexamita</taxon>
    </lineage>
</organism>
<accession>A0AA86NLW0</accession>
<reference evidence="3 5" key="2">
    <citation type="submission" date="2024-07" db="EMBL/GenBank/DDBJ databases">
        <authorList>
            <person name="Akdeniz Z."/>
        </authorList>
    </citation>
    <scope>NUCLEOTIDE SEQUENCE [LARGE SCALE GENOMIC DNA]</scope>
</reference>
<evidence type="ECO:0000313" key="5">
    <source>
        <dbReference type="Proteomes" id="UP001642409"/>
    </source>
</evidence>
<keyword evidence="5" id="KW-1185">Reference proteome</keyword>
<sequence length="118" mass="13405">MRNNYQIPKQLYYILAWTYSSLLGLKLAKMQQTHFLILYQIGQRSVQRRKEGTLIIEPGCDISTYQIFNFVLTSNTILVVSSSPHLCNLACKGSAYKGVEISNSLKSKNVSLENVELE</sequence>
<name>A0AA86NLW0_9EUKA</name>
<evidence type="ECO:0000313" key="1">
    <source>
        <dbReference type="EMBL" id="CAI9921510.1"/>
    </source>
</evidence>
<evidence type="ECO:0000313" key="4">
    <source>
        <dbReference type="EMBL" id="CAL6058029.1"/>
    </source>
</evidence>